<dbReference type="Proteomes" id="UP000036410">
    <property type="component" value="Chromosome"/>
</dbReference>
<gene>
    <name evidence="1" type="ORF">AS52_02849</name>
</gene>
<dbReference type="RefSeq" id="WP_033579300.1">
    <property type="nucleotide sequence ID" value="NZ_CP010586.1"/>
</dbReference>
<accession>A0A806THT2</accession>
<dbReference type="AlphaFoldDB" id="A0A806THT2"/>
<protein>
    <submittedName>
        <fullName evidence="1">Uncharacterized protein</fullName>
    </submittedName>
</protein>
<sequence length="112" mass="12911">MEYDPLIKALKNYKDSDLIIEWDSGLKIIGEPDTLFETDNGLDDDDANYTEYYAVTFQVNDILAHPTSEESRLYNWLIQKKGSLVEISLYDDPPSAVFLTDGESVWKRDIKK</sequence>
<reference evidence="1 2" key="1">
    <citation type="submission" date="2015-01" db="EMBL/GenBank/DDBJ databases">
        <title>Genome sequence of bacillus megaterium Q3.</title>
        <authorList>
            <person name="Wang Y."/>
            <person name="Luo K."/>
            <person name="Bai L."/>
            <person name="Luo F."/>
        </authorList>
    </citation>
    <scope>NUCLEOTIDE SEQUENCE [LARGE SCALE GENOMIC DNA]</scope>
    <source>
        <strain evidence="1 2">Q3</strain>
    </source>
</reference>
<evidence type="ECO:0000313" key="1">
    <source>
        <dbReference type="EMBL" id="AKP77810.1"/>
    </source>
</evidence>
<organism evidence="1 2">
    <name type="scientific">Priestia megaterium Q3</name>
    <dbReference type="NCBI Taxonomy" id="1452722"/>
    <lineage>
        <taxon>Bacteria</taxon>
        <taxon>Bacillati</taxon>
        <taxon>Bacillota</taxon>
        <taxon>Bacilli</taxon>
        <taxon>Bacillales</taxon>
        <taxon>Bacillaceae</taxon>
        <taxon>Priestia</taxon>
    </lineage>
</organism>
<dbReference type="EMBL" id="CP010586">
    <property type="protein sequence ID" value="AKP77810.1"/>
    <property type="molecule type" value="Genomic_DNA"/>
</dbReference>
<name>A0A806THT2_PRIMG</name>
<proteinExistence type="predicted"/>
<evidence type="ECO:0000313" key="2">
    <source>
        <dbReference type="Proteomes" id="UP000036410"/>
    </source>
</evidence>